<evidence type="ECO:0000259" key="3">
    <source>
        <dbReference type="PROSITE" id="PS50835"/>
    </source>
</evidence>
<keyword evidence="1" id="KW-1015">Disulfide bond</keyword>
<dbReference type="InterPro" id="IPR036179">
    <property type="entry name" value="Ig-like_dom_sf"/>
</dbReference>
<evidence type="ECO:0000313" key="5">
    <source>
        <dbReference type="Proteomes" id="UP000472273"/>
    </source>
</evidence>
<proteinExistence type="predicted"/>
<evidence type="ECO:0000256" key="2">
    <source>
        <dbReference type="ARBA" id="ARBA00023180"/>
    </source>
</evidence>
<dbReference type="InterPro" id="IPR051755">
    <property type="entry name" value="Ig-like_CS_Receptor"/>
</dbReference>
<dbReference type="Gene3D" id="2.60.40.10">
    <property type="entry name" value="Immunoglobulins"/>
    <property type="match status" value="1"/>
</dbReference>
<dbReference type="GeneTree" id="ENSGT00960000186656"/>
<dbReference type="PANTHER" id="PTHR19971">
    <property type="entry name" value="SIGNAL-REGULATORY PROTEIN BETA"/>
    <property type="match status" value="1"/>
</dbReference>
<dbReference type="Proteomes" id="UP000472273">
    <property type="component" value="Unplaced"/>
</dbReference>
<dbReference type="AlphaFoldDB" id="A0A670ZK20"/>
<reference evidence="4" key="1">
    <citation type="submission" date="2025-08" db="UniProtKB">
        <authorList>
            <consortium name="Ensembl"/>
        </authorList>
    </citation>
    <scope>IDENTIFICATION</scope>
</reference>
<keyword evidence="2" id="KW-0325">Glycoprotein</keyword>
<dbReference type="InterPro" id="IPR013106">
    <property type="entry name" value="Ig_V-set"/>
</dbReference>
<reference evidence="4" key="2">
    <citation type="submission" date="2025-09" db="UniProtKB">
        <authorList>
            <consortium name="Ensembl"/>
        </authorList>
    </citation>
    <scope>IDENTIFICATION</scope>
</reference>
<dbReference type="InterPro" id="IPR003599">
    <property type="entry name" value="Ig_sub"/>
</dbReference>
<dbReference type="Ensembl" id="ENSPTXT00000023926.1">
    <property type="protein sequence ID" value="ENSPTXP00000023206.1"/>
    <property type="gene ID" value="ENSPTXG00000016105.1"/>
</dbReference>
<dbReference type="InterPro" id="IPR007110">
    <property type="entry name" value="Ig-like_dom"/>
</dbReference>
<dbReference type="OMA" id="LECQVAR"/>
<feature type="domain" description="Ig-like" evidence="3">
    <location>
        <begin position="40"/>
        <end position="112"/>
    </location>
</feature>
<dbReference type="PROSITE" id="PS50835">
    <property type="entry name" value="IG_LIKE"/>
    <property type="match status" value="1"/>
</dbReference>
<protein>
    <recommendedName>
        <fullName evidence="3">Ig-like domain-containing protein</fullName>
    </recommendedName>
</protein>
<keyword evidence="5" id="KW-1185">Reference proteome</keyword>
<evidence type="ECO:0000313" key="4">
    <source>
        <dbReference type="Ensembl" id="ENSPTXP00000023206.1"/>
    </source>
</evidence>
<dbReference type="InterPro" id="IPR013783">
    <property type="entry name" value="Ig-like_fold"/>
</dbReference>
<accession>A0A670ZK20</accession>
<dbReference type="SUPFAM" id="SSF48726">
    <property type="entry name" value="Immunoglobulin"/>
    <property type="match status" value="1"/>
</dbReference>
<dbReference type="SMART" id="SM00409">
    <property type="entry name" value="IG"/>
    <property type="match status" value="1"/>
</dbReference>
<dbReference type="Pfam" id="PF07686">
    <property type="entry name" value="V-set"/>
    <property type="match status" value="1"/>
</dbReference>
<organism evidence="4 5">
    <name type="scientific">Pseudonaja textilis</name>
    <name type="common">Eastern brown snake</name>
    <dbReference type="NCBI Taxonomy" id="8673"/>
    <lineage>
        <taxon>Eukaryota</taxon>
        <taxon>Metazoa</taxon>
        <taxon>Chordata</taxon>
        <taxon>Craniata</taxon>
        <taxon>Vertebrata</taxon>
        <taxon>Euteleostomi</taxon>
        <taxon>Lepidosauria</taxon>
        <taxon>Squamata</taxon>
        <taxon>Bifurcata</taxon>
        <taxon>Unidentata</taxon>
        <taxon>Episquamata</taxon>
        <taxon>Toxicofera</taxon>
        <taxon>Serpentes</taxon>
        <taxon>Colubroidea</taxon>
        <taxon>Elapidae</taxon>
        <taxon>Hydrophiinae</taxon>
        <taxon>Pseudonaja</taxon>
    </lineage>
</organism>
<dbReference type="SMART" id="SM00406">
    <property type="entry name" value="IGv"/>
    <property type="match status" value="1"/>
</dbReference>
<sequence>MPPLPRSLWFNYNLGSSFSGVEAQESWLWQPRGPVWVVIGEVLQLNCKVHNNLIPGGVKWFLGEGSLRKLIYADIKTDEEDKRLTRNSPGSKMDFTISIHNVTLEDAGTYYCVKEKKEVQGDKDWLKGPGTEVIVKGECDPKGRCIKATKSQK</sequence>
<name>A0A670ZK20_PSETE</name>
<evidence type="ECO:0000256" key="1">
    <source>
        <dbReference type="ARBA" id="ARBA00023157"/>
    </source>
</evidence>